<sequence>MYSFQKLEDLISKYSKVKSFTGGVNGKKIAYIEKELNVILPEQYKWFLAKYGYGGVLGIEILGAALNNTYPVIEYTQNCREYNLNKQWIVIENCDEYYYCLSCEDGKVRDWDLRKKTYYEYPNFVDFLYETIMDSAENWQE</sequence>
<dbReference type="RefSeq" id="WP_052570290.1">
    <property type="nucleotide sequence ID" value="NZ_CP009498.1"/>
</dbReference>
<dbReference type="OrthoDB" id="5880263at2"/>
<dbReference type="InterPro" id="IPR037883">
    <property type="entry name" value="Knr4/Smi1-like_sf"/>
</dbReference>
<evidence type="ECO:0000313" key="2">
    <source>
        <dbReference type="EMBL" id="AKL97872.1"/>
    </source>
</evidence>
<dbReference type="InterPro" id="IPR018958">
    <property type="entry name" value="Knr4/Smi1-like_dom"/>
</dbReference>
<evidence type="ECO:0000313" key="3">
    <source>
        <dbReference type="Proteomes" id="UP000035337"/>
    </source>
</evidence>
<dbReference type="Gene3D" id="3.40.1580.10">
    <property type="entry name" value="SMI1/KNR4-like"/>
    <property type="match status" value="1"/>
</dbReference>
<dbReference type="AlphaFoldDB" id="A0A0G3WJ11"/>
<keyword evidence="3" id="KW-1185">Reference proteome</keyword>
<organism evidence="2 3">
    <name type="scientific">Endomicrobium proavitum</name>
    <dbReference type="NCBI Taxonomy" id="1408281"/>
    <lineage>
        <taxon>Bacteria</taxon>
        <taxon>Pseudomonadati</taxon>
        <taxon>Elusimicrobiota</taxon>
        <taxon>Endomicrobiia</taxon>
        <taxon>Endomicrobiales</taxon>
        <taxon>Endomicrobiaceae</taxon>
        <taxon>Endomicrobium</taxon>
    </lineage>
</organism>
<evidence type="ECO:0000259" key="1">
    <source>
        <dbReference type="SMART" id="SM00860"/>
    </source>
</evidence>
<protein>
    <submittedName>
        <fullName evidence="2">Putative Antitoxin YobK</fullName>
    </submittedName>
</protein>
<gene>
    <name evidence="2" type="primary">yobK</name>
    <name evidence="2" type="ORF">Epro_0493</name>
</gene>
<proteinExistence type="predicted"/>
<dbReference type="KEGG" id="epo:Epro_0493"/>
<name>A0A0G3WJ11_9BACT</name>
<accession>A0A0G3WJ11</accession>
<reference evidence="2 3" key="1">
    <citation type="submission" date="2014-09" db="EMBL/GenBank/DDBJ databases">
        <title>Complete genome sequence of Endomicrobium proavitum.</title>
        <authorList>
            <person name="Zheng H."/>
        </authorList>
    </citation>
    <scope>NUCLEOTIDE SEQUENCE [LARGE SCALE GENOMIC DNA]</scope>
    <source>
        <strain evidence="2 3">Rsa215</strain>
    </source>
</reference>
<feature type="domain" description="Knr4/Smi1-like" evidence="1">
    <location>
        <begin position="23"/>
        <end position="130"/>
    </location>
</feature>
<dbReference type="EMBL" id="CP009498">
    <property type="protein sequence ID" value="AKL97872.1"/>
    <property type="molecule type" value="Genomic_DNA"/>
</dbReference>
<dbReference type="STRING" id="1408281.Epro_0493"/>
<dbReference type="SUPFAM" id="SSF160631">
    <property type="entry name" value="SMI1/KNR4-like"/>
    <property type="match status" value="1"/>
</dbReference>
<dbReference type="SMART" id="SM00860">
    <property type="entry name" value="SMI1_KNR4"/>
    <property type="match status" value="1"/>
</dbReference>
<dbReference type="Pfam" id="PF14567">
    <property type="entry name" value="SUKH_5"/>
    <property type="match status" value="1"/>
</dbReference>
<dbReference type="Proteomes" id="UP000035337">
    <property type="component" value="Chromosome"/>
</dbReference>